<accession>Q12SY9</accession>
<name>Q12SY9_SHEDO</name>
<reference evidence="2 3" key="1">
    <citation type="submission" date="2006-03" db="EMBL/GenBank/DDBJ databases">
        <title>Complete sequence of Shewanella denitrificans OS217.</title>
        <authorList>
            <consortium name="US DOE Joint Genome Institute"/>
            <person name="Copeland A."/>
            <person name="Lucas S."/>
            <person name="Lapidus A."/>
            <person name="Barry K."/>
            <person name="Detter J.C."/>
            <person name="Glavina del Rio T."/>
            <person name="Hammon N."/>
            <person name="Israni S."/>
            <person name="Dalin E."/>
            <person name="Tice H."/>
            <person name="Pitluck S."/>
            <person name="Brettin T."/>
            <person name="Bruce D."/>
            <person name="Han C."/>
            <person name="Tapia R."/>
            <person name="Gilna P."/>
            <person name="Kiss H."/>
            <person name="Schmutz J."/>
            <person name="Larimer F."/>
            <person name="Land M."/>
            <person name="Hauser L."/>
            <person name="Kyrpides N."/>
            <person name="Lykidis A."/>
            <person name="Richardson P."/>
        </authorList>
    </citation>
    <scope>NUCLEOTIDE SEQUENCE [LARGE SCALE GENOMIC DNA]</scope>
    <source>
        <strain evidence="3">OS217 / ATCC BAA-1090 / DSM 15013</strain>
    </source>
</reference>
<feature type="signal peptide" evidence="1">
    <location>
        <begin position="1"/>
        <end position="21"/>
    </location>
</feature>
<sequence length="103" mass="11641">MFKFVTILLLSLLLTSYSASAAVTCTGTVDQIYKWNSMERVSIMLSSTNKWINMPTKTDEAMALMAFAANKPVSLYWAATDVTTCKDGWEHNRSLEGYWVIMK</sequence>
<feature type="chain" id="PRO_5004181499" evidence="1">
    <location>
        <begin position="22"/>
        <end position="103"/>
    </location>
</feature>
<dbReference type="HOGENOM" id="CLU_2261903_0_0_6"/>
<proteinExistence type="predicted"/>
<keyword evidence="3" id="KW-1185">Reference proteome</keyword>
<dbReference type="AlphaFoldDB" id="Q12SY9"/>
<dbReference type="RefSeq" id="WP_011494606.1">
    <property type="nucleotide sequence ID" value="NC_007954.1"/>
</dbReference>
<keyword evidence="1" id="KW-0732">Signal</keyword>
<dbReference type="Proteomes" id="UP000001982">
    <property type="component" value="Chromosome"/>
</dbReference>
<dbReference type="STRING" id="318161.Sden_0140"/>
<organism evidence="2 3">
    <name type="scientific">Shewanella denitrificans (strain OS217 / ATCC BAA-1090 / DSM 15013)</name>
    <dbReference type="NCBI Taxonomy" id="318161"/>
    <lineage>
        <taxon>Bacteria</taxon>
        <taxon>Pseudomonadati</taxon>
        <taxon>Pseudomonadota</taxon>
        <taxon>Gammaproteobacteria</taxon>
        <taxon>Alteromonadales</taxon>
        <taxon>Shewanellaceae</taxon>
        <taxon>Shewanella</taxon>
    </lineage>
</organism>
<gene>
    <name evidence="2" type="ordered locus">Sden_0140</name>
</gene>
<evidence type="ECO:0000313" key="3">
    <source>
        <dbReference type="Proteomes" id="UP000001982"/>
    </source>
</evidence>
<dbReference type="EMBL" id="CP000302">
    <property type="protein sequence ID" value="ABE53437.1"/>
    <property type="molecule type" value="Genomic_DNA"/>
</dbReference>
<dbReference type="KEGG" id="sdn:Sden_0140"/>
<evidence type="ECO:0000313" key="2">
    <source>
        <dbReference type="EMBL" id="ABE53437.1"/>
    </source>
</evidence>
<dbReference type="OrthoDB" id="6309689at2"/>
<protein>
    <submittedName>
        <fullName evidence="2">Uncharacterized protein</fullName>
    </submittedName>
</protein>
<evidence type="ECO:0000256" key="1">
    <source>
        <dbReference type="SAM" id="SignalP"/>
    </source>
</evidence>